<gene>
    <name evidence="1" type="ORF">J4727_05025</name>
</gene>
<sequence>MQISYQGLEKLHTPIHWHEQGLTLDDWRDFLKVALDFYVRENNFIQLDLELKNWIGSRFSAKFVRNPESKDPDDNQVKRWPQIRHGNTTHRLVKLLILGAKFSTVNTITIDIVNAWLKEAAH</sequence>
<protein>
    <submittedName>
        <fullName evidence="1">Uncharacterized protein</fullName>
    </submittedName>
</protein>
<dbReference type="EMBL" id="JAGETQ010000016">
    <property type="protein sequence ID" value="MBO1915977.1"/>
    <property type="molecule type" value="Genomic_DNA"/>
</dbReference>
<accession>A0A939NF31</accession>
<evidence type="ECO:0000313" key="1">
    <source>
        <dbReference type="EMBL" id="MBO1915977.1"/>
    </source>
</evidence>
<comment type="caution">
    <text evidence="1">The sequence shown here is derived from an EMBL/GenBank/DDBJ whole genome shotgun (WGS) entry which is preliminary data.</text>
</comment>
<dbReference type="Proteomes" id="UP000664477">
    <property type="component" value="Unassembled WGS sequence"/>
</dbReference>
<dbReference type="AlphaFoldDB" id="A0A939NF31"/>
<reference evidence="1" key="1">
    <citation type="submission" date="2021-03" db="EMBL/GenBank/DDBJ databases">
        <title>Molecular epidemiology and mechanisms of colistin and carbapenem resistance in Enterobacteriaceae from clinical isolates, the environment and porcine samples in Pretoria, South Africa.</title>
        <authorList>
            <person name="Bogoshi D."/>
            <person name="Mbelle N.M."/>
            <person name="Naidoo V."/>
            <person name="Osei Sekyere J."/>
        </authorList>
    </citation>
    <scope>NUCLEOTIDE SEQUENCE</scope>
    <source>
        <strain evidence="1">C052</strain>
    </source>
</reference>
<proteinExistence type="predicted"/>
<evidence type="ECO:0000313" key="2">
    <source>
        <dbReference type="Proteomes" id="UP000664477"/>
    </source>
</evidence>
<name>A0A939NF31_PRORE</name>
<organism evidence="1 2">
    <name type="scientific">Providencia rettgeri</name>
    <dbReference type="NCBI Taxonomy" id="587"/>
    <lineage>
        <taxon>Bacteria</taxon>
        <taxon>Pseudomonadati</taxon>
        <taxon>Pseudomonadota</taxon>
        <taxon>Gammaproteobacteria</taxon>
        <taxon>Enterobacterales</taxon>
        <taxon>Morganellaceae</taxon>
        <taxon>Providencia</taxon>
    </lineage>
</organism>